<evidence type="ECO:0000313" key="1">
    <source>
        <dbReference type="EMBL" id="KAF7674263.1"/>
    </source>
</evidence>
<sequence>MSSRAQAEGVTCAVVEPPMIVEGVDGQLAGSEADAGLENMDDTTKIRPHTDGLADPSTLPDPITSEGTLNNETSTSPIMVCSVATTTIFEPPTPPTNSITTSQHFEIAPTQDTLSYVPSHLERRKKKWNSDTTGQRVRRKSERVIPNHLDCFVPYMEFLEFVPLGSPRDAN</sequence>
<dbReference type="RefSeq" id="XP_038784577.1">
    <property type="nucleotide sequence ID" value="XM_038933076.1"/>
</dbReference>
<name>A0A8H7B3C6_9PLEO</name>
<protein>
    <submittedName>
        <fullName evidence="1">Uncharacterized protein</fullName>
    </submittedName>
</protein>
<dbReference type="EMBL" id="JAAABM010000011">
    <property type="protein sequence ID" value="KAF7674263.1"/>
    <property type="molecule type" value="Genomic_DNA"/>
</dbReference>
<gene>
    <name evidence="1" type="ORF">GT037_008029</name>
</gene>
<keyword evidence="2" id="KW-1185">Reference proteome</keyword>
<proteinExistence type="predicted"/>
<dbReference type="GeneID" id="62206254"/>
<organism evidence="1 2">
    <name type="scientific">Alternaria burnsii</name>
    <dbReference type="NCBI Taxonomy" id="1187904"/>
    <lineage>
        <taxon>Eukaryota</taxon>
        <taxon>Fungi</taxon>
        <taxon>Dikarya</taxon>
        <taxon>Ascomycota</taxon>
        <taxon>Pezizomycotina</taxon>
        <taxon>Dothideomycetes</taxon>
        <taxon>Pleosporomycetidae</taxon>
        <taxon>Pleosporales</taxon>
        <taxon>Pleosporineae</taxon>
        <taxon>Pleosporaceae</taxon>
        <taxon>Alternaria</taxon>
        <taxon>Alternaria sect. Alternaria</taxon>
    </lineage>
</organism>
<reference evidence="1" key="1">
    <citation type="submission" date="2020-01" db="EMBL/GenBank/DDBJ databases">
        <authorList>
            <person name="Feng Z.H.Z."/>
        </authorList>
    </citation>
    <scope>NUCLEOTIDE SEQUENCE</scope>
    <source>
        <strain evidence="1">CBS107.38</strain>
    </source>
</reference>
<dbReference type="Proteomes" id="UP000596902">
    <property type="component" value="Unassembled WGS sequence"/>
</dbReference>
<evidence type="ECO:0000313" key="2">
    <source>
        <dbReference type="Proteomes" id="UP000596902"/>
    </source>
</evidence>
<dbReference type="AlphaFoldDB" id="A0A8H7B3C6"/>
<reference evidence="1" key="2">
    <citation type="submission" date="2020-08" db="EMBL/GenBank/DDBJ databases">
        <title>Draft Genome Sequence of Cumin Blight Pathogen Alternaria burnsii.</title>
        <authorList>
            <person name="Feng Z."/>
        </authorList>
    </citation>
    <scope>NUCLEOTIDE SEQUENCE</scope>
    <source>
        <strain evidence="1">CBS107.38</strain>
    </source>
</reference>
<accession>A0A8H7B3C6</accession>
<comment type="caution">
    <text evidence="1">The sequence shown here is derived from an EMBL/GenBank/DDBJ whole genome shotgun (WGS) entry which is preliminary data.</text>
</comment>